<evidence type="ECO:0000313" key="1">
    <source>
        <dbReference type="EMBL" id="VVS97004.1"/>
    </source>
</evidence>
<proteinExistence type="predicted"/>
<reference evidence="1 2" key="1">
    <citation type="submission" date="2019-09" db="EMBL/GenBank/DDBJ databases">
        <authorList>
            <person name="Dittami M. S."/>
        </authorList>
    </citation>
    <scope>NUCLEOTIDE SEQUENCE [LARGE SCALE GENOMIC DNA]</scope>
    <source>
        <strain evidence="1">SPHINGO391</strain>
    </source>
</reference>
<gene>
    <name evidence="1" type="ORF">SPHINGO391_120027</name>
</gene>
<accession>A0A5E7XS88</accession>
<dbReference type="Proteomes" id="UP000326857">
    <property type="component" value="Unassembled WGS sequence"/>
</dbReference>
<organism evidence="1 2">
    <name type="scientific">Sphingomonas aurantiaca</name>
    <dbReference type="NCBI Taxonomy" id="185949"/>
    <lineage>
        <taxon>Bacteria</taxon>
        <taxon>Pseudomonadati</taxon>
        <taxon>Pseudomonadota</taxon>
        <taxon>Alphaproteobacteria</taxon>
        <taxon>Sphingomonadales</taxon>
        <taxon>Sphingomonadaceae</taxon>
        <taxon>Sphingomonas</taxon>
    </lineage>
</organism>
<sequence>MRSRFQLEVALGRVGAEVVLQRAFDIDGVRVVPFDKVAVVAVHCPDEVGEPGPHGGRQAAAERGRFGGRLECEIDGVAIPRPALPYLHGLHGSNALAPVGDRLEVRFVGHVLQPLNHLLASLTMSYVRDSGPLQCPVWGPAFLVCIKGIKADPPPCSRNADLHMSKS</sequence>
<dbReference type="AlphaFoldDB" id="A0A5E7XS88"/>
<protein>
    <submittedName>
        <fullName evidence="1">Uncharacterized protein</fullName>
    </submittedName>
</protein>
<name>A0A5E7XS88_9SPHN</name>
<evidence type="ECO:0000313" key="2">
    <source>
        <dbReference type="Proteomes" id="UP000326857"/>
    </source>
</evidence>
<dbReference type="EMBL" id="CABVLI010000004">
    <property type="protein sequence ID" value="VVS97004.1"/>
    <property type="molecule type" value="Genomic_DNA"/>
</dbReference>